<dbReference type="GO" id="GO:0046872">
    <property type="term" value="F:metal ion binding"/>
    <property type="evidence" value="ECO:0007669"/>
    <property type="project" value="InterPro"/>
</dbReference>
<dbReference type="Gene3D" id="3.30.470.20">
    <property type="entry name" value="ATP-grasp fold, B domain"/>
    <property type="match status" value="1"/>
</dbReference>
<dbReference type="InterPro" id="IPR041472">
    <property type="entry name" value="BL00235/CARNS1_N"/>
</dbReference>
<dbReference type="PANTHER" id="PTHR43585:SF2">
    <property type="entry name" value="ATP-GRASP ENZYME FSQD"/>
    <property type="match status" value="1"/>
</dbReference>
<gene>
    <name evidence="6" type="ORF">L1785_11330</name>
</gene>
<evidence type="ECO:0000313" key="7">
    <source>
        <dbReference type="Proteomes" id="UP001165405"/>
    </source>
</evidence>
<keyword evidence="7" id="KW-1185">Reference proteome</keyword>
<dbReference type="Gene3D" id="3.40.50.20">
    <property type="match status" value="1"/>
</dbReference>
<evidence type="ECO:0000256" key="1">
    <source>
        <dbReference type="ARBA" id="ARBA00022598"/>
    </source>
</evidence>
<dbReference type="Proteomes" id="UP001165405">
    <property type="component" value="Unassembled WGS sequence"/>
</dbReference>
<dbReference type="SMART" id="SM01209">
    <property type="entry name" value="GARS_A"/>
    <property type="match status" value="1"/>
</dbReference>
<dbReference type="GO" id="GO:0005524">
    <property type="term" value="F:ATP binding"/>
    <property type="evidence" value="ECO:0007669"/>
    <property type="project" value="UniProtKB-UniRule"/>
</dbReference>
<dbReference type="InterPro" id="IPR040570">
    <property type="entry name" value="LAL_C2"/>
</dbReference>
<evidence type="ECO:0000256" key="4">
    <source>
        <dbReference type="PROSITE-ProRule" id="PRU00409"/>
    </source>
</evidence>
<dbReference type="PROSITE" id="PS50975">
    <property type="entry name" value="ATP_GRASP"/>
    <property type="match status" value="1"/>
</dbReference>
<dbReference type="AlphaFoldDB" id="A0AA41UBY9"/>
<sequence length="432" mass="45412">MATLLMIESWLQSTGVKLPPLLRGSGHRYVLLARDPAIYRLPGGGTHPVLEQADEVVVVETNDDDATVEAARAVASRRRICGVLTTCDYYLPVVALVSAALSLPGAPPDVLRAATRKDLARRAFARGGVPDAAHAVAGTWREARKAASDLGYPLVAKPVDLNSGTAVRRVVDETSLADAFAVITGPERNSRDQPLERLVLLEAVLDGPEVSVEAVTQDGRTRVLGITAKTVTEVAAPRGATGYIETGHLFPAPLDDVTRTAVESHTVAALAALGYRHGLSHTELRLTAAGPRVVELNPRQGGGFVFDLVRLVTGVSPLALLVDLSLGRDLDATLDGSRGGAAASAAVSFLISQADGVLRGVRGAEHLAHDPRVVAWEMPQPGRVVLPSDNNDRLGHVLVADRTGRQAKAWADEIVAGLVLDVDPIGSDAVTA</sequence>
<name>A0AA41UBY9_9MICO</name>
<feature type="domain" description="ATP-grasp" evidence="5">
    <location>
        <begin position="121"/>
        <end position="326"/>
    </location>
</feature>
<dbReference type="Pfam" id="PF18603">
    <property type="entry name" value="LAL_C2"/>
    <property type="match status" value="1"/>
</dbReference>
<comment type="caution">
    <text evidence="6">The sequence shown here is derived from an EMBL/GenBank/DDBJ whole genome shotgun (WGS) entry which is preliminary data.</text>
</comment>
<accession>A0AA41UBY9</accession>
<keyword evidence="1" id="KW-0436">Ligase</keyword>
<dbReference type="PANTHER" id="PTHR43585">
    <property type="entry name" value="FUMIPYRROLE BIOSYNTHESIS PROTEIN C"/>
    <property type="match status" value="1"/>
</dbReference>
<reference evidence="6" key="1">
    <citation type="submission" date="2022-01" db="EMBL/GenBank/DDBJ databases">
        <title>Antribacter sp. nov., isolated from Guizhou of China.</title>
        <authorList>
            <person name="Chengliang C."/>
            <person name="Ya Z."/>
        </authorList>
    </citation>
    <scope>NUCLEOTIDE SEQUENCE</scope>
    <source>
        <strain evidence="6">KLBMP 9083</strain>
    </source>
</reference>
<keyword evidence="2 4" id="KW-0547">Nucleotide-binding</keyword>
<evidence type="ECO:0000259" key="5">
    <source>
        <dbReference type="PROSITE" id="PS50975"/>
    </source>
</evidence>
<dbReference type="Pfam" id="PF18130">
    <property type="entry name" value="ATPgrasp_N"/>
    <property type="match status" value="1"/>
</dbReference>
<proteinExistence type="predicted"/>
<dbReference type="RefSeq" id="WP_236089373.1">
    <property type="nucleotide sequence ID" value="NZ_JAKGSG010000033.1"/>
</dbReference>
<evidence type="ECO:0000313" key="6">
    <source>
        <dbReference type="EMBL" id="MCF4121574.1"/>
    </source>
</evidence>
<dbReference type="EMBL" id="JAKGSG010000033">
    <property type="protein sequence ID" value="MCF4121574.1"/>
    <property type="molecule type" value="Genomic_DNA"/>
</dbReference>
<dbReference type="InterPro" id="IPR011761">
    <property type="entry name" value="ATP-grasp"/>
</dbReference>
<dbReference type="Pfam" id="PF13535">
    <property type="entry name" value="ATP-grasp_4"/>
    <property type="match status" value="1"/>
</dbReference>
<keyword evidence="3 4" id="KW-0067">ATP-binding</keyword>
<organism evidence="6 7">
    <name type="scientific">Antribacter soli</name>
    <dbReference type="NCBI Taxonomy" id="2910976"/>
    <lineage>
        <taxon>Bacteria</taxon>
        <taxon>Bacillati</taxon>
        <taxon>Actinomycetota</taxon>
        <taxon>Actinomycetes</taxon>
        <taxon>Micrococcales</taxon>
        <taxon>Promicromonosporaceae</taxon>
        <taxon>Antribacter</taxon>
    </lineage>
</organism>
<dbReference type="GO" id="GO:0016874">
    <property type="term" value="F:ligase activity"/>
    <property type="evidence" value="ECO:0007669"/>
    <property type="project" value="UniProtKB-KW"/>
</dbReference>
<evidence type="ECO:0000256" key="2">
    <source>
        <dbReference type="ARBA" id="ARBA00022741"/>
    </source>
</evidence>
<protein>
    <submittedName>
        <fullName evidence="6">ATP-grasp domain-containing protein</fullName>
    </submittedName>
</protein>
<dbReference type="SUPFAM" id="SSF56059">
    <property type="entry name" value="Glutathione synthetase ATP-binding domain-like"/>
    <property type="match status" value="1"/>
</dbReference>
<evidence type="ECO:0000256" key="3">
    <source>
        <dbReference type="ARBA" id="ARBA00022840"/>
    </source>
</evidence>
<dbReference type="InterPro" id="IPR052032">
    <property type="entry name" value="ATP-dep_AA_Ligase"/>
</dbReference>